<dbReference type="EMBL" id="JACSQF010000006">
    <property type="protein sequence ID" value="MBD7980487.1"/>
    <property type="molecule type" value="Genomic_DNA"/>
</dbReference>
<dbReference type="InterPro" id="IPR000843">
    <property type="entry name" value="HTH_LacI"/>
</dbReference>
<dbReference type="Pfam" id="PF01554">
    <property type="entry name" value="MatE"/>
    <property type="match status" value="1"/>
</dbReference>
<reference evidence="7 8" key="1">
    <citation type="submission" date="2020-08" db="EMBL/GenBank/DDBJ databases">
        <title>A Genomic Blueprint of the Chicken Gut Microbiome.</title>
        <authorList>
            <person name="Gilroy R."/>
            <person name="Ravi A."/>
            <person name="Getino M."/>
            <person name="Pursley I."/>
            <person name="Horton D.L."/>
            <person name="Alikhan N.-F."/>
            <person name="Baker D."/>
            <person name="Gharbi K."/>
            <person name="Hall N."/>
            <person name="Watson M."/>
            <person name="Adriaenssens E.M."/>
            <person name="Foster-Nyarko E."/>
            <person name="Jarju S."/>
            <person name="Secka A."/>
            <person name="Antonio M."/>
            <person name="Oren A."/>
            <person name="Chaudhuri R."/>
            <person name="La Ragione R.M."/>
            <person name="Hildebrand F."/>
            <person name="Pallen M.J."/>
        </authorList>
    </citation>
    <scope>NUCLEOTIDE SEQUENCE [LARGE SCALE GENOMIC DNA]</scope>
    <source>
        <strain evidence="7 8">Sa2CUA9</strain>
    </source>
</reference>
<dbReference type="Gene3D" id="1.10.260.40">
    <property type="entry name" value="lambda repressor-like DNA-binding domains"/>
    <property type="match status" value="1"/>
</dbReference>
<evidence type="ECO:0000256" key="4">
    <source>
        <dbReference type="ARBA" id="ARBA00023163"/>
    </source>
</evidence>
<comment type="caution">
    <text evidence="7">The sequence shown here is derived from an EMBL/GenBank/DDBJ whole genome shotgun (WGS) entry which is preliminary data.</text>
</comment>
<keyword evidence="2" id="KW-0805">Transcription regulation</keyword>
<feature type="transmembrane region" description="Helical" evidence="5">
    <location>
        <begin position="304"/>
        <end position="323"/>
    </location>
</feature>
<evidence type="ECO:0000256" key="1">
    <source>
        <dbReference type="ARBA" id="ARBA00022491"/>
    </source>
</evidence>
<feature type="domain" description="HTH lacI-type" evidence="6">
    <location>
        <begin position="6"/>
        <end position="60"/>
    </location>
</feature>
<evidence type="ECO:0000259" key="6">
    <source>
        <dbReference type="PROSITE" id="PS50932"/>
    </source>
</evidence>
<keyword evidence="5" id="KW-0472">Membrane</keyword>
<dbReference type="InterPro" id="IPR010982">
    <property type="entry name" value="Lambda_DNA-bd_dom_sf"/>
</dbReference>
<dbReference type="PANTHER" id="PTHR30146:SF148">
    <property type="entry name" value="HTH-TYPE TRANSCRIPTIONAL REPRESSOR PURR-RELATED"/>
    <property type="match status" value="1"/>
</dbReference>
<evidence type="ECO:0000256" key="5">
    <source>
        <dbReference type="SAM" id="Phobius"/>
    </source>
</evidence>
<dbReference type="InterPro" id="IPR002528">
    <property type="entry name" value="MATE_fam"/>
</dbReference>
<dbReference type="RefSeq" id="WP_191802325.1">
    <property type="nucleotide sequence ID" value="NZ_JACSQF010000006.1"/>
</dbReference>
<organism evidence="7 8">
    <name type="scientific">Oerskovia merdavium</name>
    <dbReference type="NCBI Taxonomy" id="2762227"/>
    <lineage>
        <taxon>Bacteria</taxon>
        <taxon>Bacillati</taxon>
        <taxon>Actinomycetota</taxon>
        <taxon>Actinomycetes</taxon>
        <taxon>Micrococcales</taxon>
        <taxon>Cellulomonadaceae</taxon>
        <taxon>Oerskovia</taxon>
    </lineage>
</organism>
<feature type="transmembrane region" description="Helical" evidence="5">
    <location>
        <begin position="400"/>
        <end position="423"/>
    </location>
</feature>
<name>A0ABR8TXK8_9CELL</name>
<dbReference type="PROSITE" id="PS00356">
    <property type="entry name" value="HTH_LACI_1"/>
    <property type="match status" value="1"/>
</dbReference>
<keyword evidence="1" id="KW-0678">Repressor</keyword>
<gene>
    <name evidence="7" type="ORF">H9641_07130</name>
</gene>
<evidence type="ECO:0000256" key="2">
    <source>
        <dbReference type="ARBA" id="ARBA00023015"/>
    </source>
</evidence>
<dbReference type="SMART" id="SM00354">
    <property type="entry name" value="HTH_LACI"/>
    <property type="match status" value="1"/>
</dbReference>
<dbReference type="SUPFAM" id="SSF53822">
    <property type="entry name" value="Periplasmic binding protein-like I"/>
    <property type="match status" value="1"/>
</dbReference>
<evidence type="ECO:0000256" key="3">
    <source>
        <dbReference type="ARBA" id="ARBA00023125"/>
    </source>
</evidence>
<feature type="transmembrane region" description="Helical" evidence="5">
    <location>
        <begin position="375"/>
        <end position="394"/>
    </location>
</feature>
<feature type="transmembrane region" description="Helical" evidence="5">
    <location>
        <begin position="343"/>
        <end position="363"/>
    </location>
</feature>
<keyword evidence="3 7" id="KW-0238">DNA-binding</keyword>
<keyword evidence="4" id="KW-0804">Transcription</keyword>
<dbReference type="PANTHER" id="PTHR30146">
    <property type="entry name" value="LACI-RELATED TRANSCRIPTIONAL REPRESSOR"/>
    <property type="match status" value="1"/>
</dbReference>
<dbReference type="Proteomes" id="UP000655570">
    <property type="component" value="Unassembled WGS sequence"/>
</dbReference>
<protein>
    <submittedName>
        <fullName evidence="7">LacI family DNA-binding transcriptional regulator</fullName>
    </submittedName>
</protein>
<dbReference type="GO" id="GO:0003677">
    <property type="term" value="F:DNA binding"/>
    <property type="evidence" value="ECO:0007669"/>
    <property type="project" value="UniProtKB-KW"/>
</dbReference>
<evidence type="ECO:0000313" key="7">
    <source>
        <dbReference type="EMBL" id="MBD7980487.1"/>
    </source>
</evidence>
<dbReference type="SUPFAM" id="SSF47413">
    <property type="entry name" value="lambda repressor-like DNA-binding domains"/>
    <property type="match status" value="1"/>
</dbReference>
<proteinExistence type="predicted"/>
<dbReference type="CDD" id="cd06267">
    <property type="entry name" value="PBP1_LacI_sugar_binding-like"/>
    <property type="match status" value="1"/>
</dbReference>
<keyword evidence="5" id="KW-1133">Transmembrane helix</keyword>
<dbReference type="PRINTS" id="PR00036">
    <property type="entry name" value="HTHLACI"/>
</dbReference>
<evidence type="ECO:0000313" key="8">
    <source>
        <dbReference type="Proteomes" id="UP000655570"/>
    </source>
</evidence>
<accession>A0ABR8TXK8</accession>
<keyword evidence="8" id="KW-1185">Reference proteome</keyword>
<dbReference type="CDD" id="cd01392">
    <property type="entry name" value="HTH_LacI"/>
    <property type="match status" value="1"/>
</dbReference>
<dbReference type="InterPro" id="IPR028082">
    <property type="entry name" value="Peripla_BP_I"/>
</dbReference>
<sequence>MKSRVATIQDVARSAEVSTTTVSRVVNRKGFVSDGARLAVLEAIDDLGYVPSAAARGLASRQSGMIGLCLPDTGKPDDLAGRAHDGSGVRVLLDPRPAGEIGWGGLYFGEVLRGAEYAAWEAGLALTVATAREPDLEARVLAMAGRVDGLVVVAQSLPDDLLDHVARRVPLVVLAGPMVTDRYDHVTVDNAAGMTRLVEHLVVDHGIRDLAYVAGRAGTPDDAILGVGAPSFLAGLGTTLLVVLVNLSLVRTGGATVLAAFAVCARLQTFATMPQTGISQGLQPVVGYNAGARLVDRVRRARTLALRATTLYSVLAATALAVLAEPLVTFFVDEPDVVRTGSVALRVLAVGLAVSEVAPLVSAYFQALGRARPSYLISLGTLVGIKVPLVLVLGPTGSSGTWIALAAGEVLAALAALLVLLAVQRRDRRGAP</sequence>
<dbReference type="Gene3D" id="3.40.50.2300">
    <property type="match status" value="1"/>
</dbReference>
<keyword evidence="5" id="KW-0812">Transmembrane</keyword>
<dbReference type="PROSITE" id="PS50932">
    <property type="entry name" value="HTH_LACI_2"/>
    <property type="match status" value="1"/>
</dbReference>
<dbReference type="Pfam" id="PF00356">
    <property type="entry name" value="LacI"/>
    <property type="match status" value="1"/>
</dbReference>